<organism evidence="8 9">
    <name type="scientific">Candidatus Phycosocius bacilliformis</name>
    <dbReference type="NCBI Taxonomy" id="1445552"/>
    <lineage>
        <taxon>Bacteria</taxon>
        <taxon>Pseudomonadati</taxon>
        <taxon>Pseudomonadota</taxon>
        <taxon>Alphaproteobacteria</taxon>
        <taxon>Caulobacterales</taxon>
        <taxon>Caulobacterales incertae sedis</taxon>
        <taxon>Candidatus Phycosocius</taxon>
    </lineage>
</organism>
<dbReference type="GO" id="GO:0043565">
    <property type="term" value="F:sequence-specific DNA binding"/>
    <property type="evidence" value="ECO:0007669"/>
    <property type="project" value="TreeGrafter"/>
</dbReference>
<feature type="domain" description="HTH lysR-type" evidence="7">
    <location>
        <begin position="10"/>
        <end position="66"/>
    </location>
</feature>
<dbReference type="PANTHER" id="PTHR30537:SF3">
    <property type="entry name" value="TRANSCRIPTIONAL REGULATORY PROTEIN"/>
    <property type="match status" value="1"/>
</dbReference>
<feature type="coiled-coil region" evidence="5">
    <location>
        <begin position="69"/>
        <end position="96"/>
    </location>
</feature>
<protein>
    <submittedName>
        <fullName evidence="8">HTH-type transcriptional regulator PgrR</fullName>
    </submittedName>
</protein>
<evidence type="ECO:0000256" key="5">
    <source>
        <dbReference type="SAM" id="Coils"/>
    </source>
</evidence>
<dbReference type="AlphaFoldDB" id="A0A2P2E7A5"/>
<reference evidence="8 9" key="1">
    <citation type="journal article" date="2018" name="Genome Announc.">
        <title>Draft Genome Sequence of "Candidatus Phycosocius bacilliformis," an Alphaproteobacterial Ectosymbiont of the Hydrocarbon-Producing Green Alga Botryococcus braunii.</title>
        <authorList>
            <person name="Tanabe Y."/>
            <person name="Yamaguchi H."/>
            <person name="Watanabe M.M."/>
        </authorList>
    </citation>
    <scope>NUCLEOTIDE SEQUENCE [LARGE SCALE GENOMIC DNA]</scope>
    <source>
        <strain evidence="8 9">BOTRYCO-2</strain>
    </source>
</reference>
<dbReference type="InterPro" id="IPR005119">
    <property type="entry name" value="LysR_subst-bd"/>
</dbReference>
<dbReference type="FunFam" id="1.10.10.10:FF:000001">
    <property type="entry name" value="LysR family transcriptional regulator"/>
    <property type="match status" value="1"/>
</dbReference>
<dbReference type="InterPro" id="IPR058163">
    <property type="entry name" value="LysR-type_TF_proteobact-type"/>
</dbReference>
<evidence type="ECO:0000256" key="4">
    <source>
        <dbReference type="ARBA" id="ARBA00023163"/>
    </source>
</evidence>
<dbReference type="EMBL" id="BFBR01000001">
    <property type="protein sequence ID" value="GBF56945.1"/>
    <property type="molecule type" value="Genomic_DNA"/>
</dbReference>
<keyword evidence="3" id="KW-0238">DNA-binding</keyword>
<dbReference type="PANTHER" id="PTHR30537">
    <property type="entry name" value="HTH-TYPE TRANSCRIPTIONAL REGULATOR"/>
    <property type="match status" value="1"/>
</dbReference>
<proteinExistence type="inferred from homology"/>
<dbReference type="InterPro" id="IPR036388">
    <property type="entry name" value="WH-like_DNA-bd_sf"/>
</dbReference>
<evidence type="ECO:0000313" key="9">
    <source>
        <dbReference type="Proteomes" id="UP000245086"/>
    </source>
</evidence>
<keyword evidence="5" id="KW-0175">Coiled coil</keyword>
<dbReference type="InterPro" id="IPR000847">
    <property type="entry name" value="LysR_HTH_N"/>
</dbReference>
<sequence>MKDVVRHRSDLSDLHIFYAVAVCGGLNAAARSLRVDPSTVSRALDQLEARLNTRLVRRTAQGVVLTKAGEMALARVRTIENQIEELEREVLDSEATSPVGAVTVSCSDGVGAYLLTPALTQLLRENPKLDVRLDCGLWPHNPIEADSEIALNFNAEPIPGYVTRPVAYFHYGLFGTKAFFELYGMPQSLEEALRHPYLHHTAQTLTGNMARKVPAFQDLARKRIETNSSAAVVEGVLAGIGVAGMPTVMCALYPDLVMVGESFAPVELSLVYHRDIERIPRIKVVLKWLEAVFDQKTKPWYRREFVPPSEFTKFPGVHQQNLPLGAGKSSEGVPADVQVPSRRIRTSGA</sequence>
<keyword evidence="4" id="KW-0804">Transcription</keyword>
<evidence type="ECO:0000256" key="1">
    <source>
        <dbReference type="ARBA" id="ARBA00009437"/>
    </source>
</evidence>
<dbReference type="InterPro" id="IPR036390">
    <property type="entry name" value="WH_DNA-bd_sf"/>
</dbReference>
<evidence type="ECO:0000256" key="6">
    <source>
        <dbReference type="SAM" id="MobiDB-lite"/>
    </source>
</evidence>
<dbReference type="GO" id="GO:0003700">
    <property type="term" value="F:DNA-binding transcription factor activity"/>
    <property type="evidence" value="ECO:0007669"/>
    <property type="project" value="InterPro"/>
</dbReference>
<evidence type="ECO:0000259" key="7">
    <source>
        <dbReference type="PROSITE" id="PS50931"/>
    </source>
</evidence>
<feature type="region of interest" description="Disordered" evidence="6">
    <location>
        <begin position="323"/>
        <end position="349"/>
    </location>
</feature>
<name>A0A2P2E7A5_9PROT</name>
<keyword evidence="2" id="KW-0805">Transcription regulation</keyword>
<dbReference type="SUPFAM" id="SSF53850">
    <property type="entry name" value="Periplasmic binding protein-like II"/>
    <property type="match status" value="1"/>
</dbReference>
<gene>
    <name evidence="8" type="primary">pgrR_2</name>
    <name evidence="8" type="ORF">PbB2_00602</name>
</gene>
<dbReference type="Pfam" id="PF03466">
    <property type="entry name" value="LysR_substrate"/>
    <property type="match status" value="1"/>
</dbReference>
<keyword evidence="9" id="KW-1185">Reference proteome</keyword>
<dbReference type="Proteomes" id="UP000245086">
    <property type="component" value="Unassembled WGS sequence"/>
</dbReference>
<accession>A0A2P2E7A5</accession>
<dbReference type="Pfam" id="PF00126">
    <property type="entry name" value="HTH_1"/>
    <property type="match status" value="1"/>
</dbReference>
<dbReference type="GO" id="GO:0006351">
    <property type="term" value="P:DNA-templated transcription"/>
    <property type="evidence" value="ECO:0007669"/>
    <property type="project" value="TreeGrafter"/>
</dbReference>
<dbReference type="Gene3D" id="1.10.10.10">
    <property type="entry name" value="Winged helix-like DNA-binding domain superfamily/Winged helix DNA-binding domain"/>
    <property type="match status" value="1"/>
</dbReference>
<dbReference type="SUPFAM" id="SSF46785">
    <property type="entry name" value="Winged helix' DNA-binding domain"/>
    <property type="match status" value="1"/>
</dbReference>
<comment type="similarity">
    <text evidence="1">Belongs to the LysR transcriptional regulatory family.</text>
</comment>
<dbReference type="Gene3D" id="3.40.190.290">
    <property type="match status" value="1"/>
</dbReference>
<evidence type="ECO:0000256" key="3">
    <source>
        <dbReference type="ARBA" id="ARBA00023125"/>
    </source>
</evidence>
<comment type="caution">
    <text evidence="8">The sequence shown here is derived from an EMBL/GenBank/DDBJ whole genome shotgun (WGS) entry which is preliminary data.</text>
</comment>
<evidence type="ECO:0000313" key="8">
    <source>
        <dbReference type="EMBL" id="GBF56945.1"/>
    </source>
</evidence>
<evidence type="ECO:0000256" key="2">
    <source>
        <dbReference type="ARBA" id="ARBA00023015"/>
    </source>
</evidence>
<dbReference type="PROSITE" id="PS50931">
    <property type="entry name" value="HTH_LYSR"/>
    <property type="match status" value="1"/>
</dbReference>